<feature type="transmembrane region" description="Helical" evidence="1">
    <location>
        <begin position="15"/>
        <end position="35"/>
    </location>
</feature>
<feature type="transmembrane region" description="Helical" evidence="1">
    <location>
        <begin position="47"/>
        <end position="71"/>
    </location>
</feature>
<feature type="transmembrane region" description="Helical" evidence="1">
    <location>
        <begin position="83"/>
        <end position="102"/>
    </location>
</feature>
<protein>
    <submittedName>
        <fullName evidence="2">QueT transporter</fullName>
    </submittedName>
</protein>
<accession>A0A220MM92</accession>
<evidence type="ECO:0000313" key="3">
    <source>
        <dbReference type="Proteomes" id="UP000197781"/>
    </source>
</evidence>
<organism evidence="2 3">
    <name type="scientific">Brevibacillus formosus</name>
    <dbReference type="NCBI Taxonomy" id="54913"/>
    <lineage>
        <taxon>Bacteria</taxon>
        <taxon>Bacillati</taxon>
        <taxon>Bacillota</taxon>
        <taxon>Bacilli</taxon>
        <taxon>Bacillales</taxon>
        <taxon>Paenibacillaceae</taxon>
        <taxon>Brevibacillus</taxon>
    </lineage>
</organism>
<keyword evidence="1" id="KW-0812">Transmembrane</keyword>
<feature type="transmembrane region" description="Helical" evidence="1">
    <location>
        <begin position="146"/>
        <end position="173"/>
    </location>
</feature>
<gene>
    <name evidence="2" type="ORF">BP422_23420</name>
</gene>
<evidence type="ECO:0000256" key="1">
    <source>
        <dbReference type="SAM" id="Phobius"/>
    </source>
</evidence>
<dbReference type="EMBL" id="CP018145">
    <property type="protein sequence ID" value="ASJ56244.1"/>
    <property type="molecule type" value="Genomic_DNA"/>
</dbReference>
<dbReference type="AlphaFoldDB" id="A0A220MM92"/>
<proteinExistence type="predicted"/>
<dbReference type="RefSeq" id="WP_088909828.1">
    <property type="nucleotide sequence ID" value="NZ_CP018145.1"/>
</dbReference>
<sequence length="201" mass="21789">MLSTLFRRKWTTVDYVLIVVTAALYAVAIIMLANIKLIPSVPIRPANALQPVFGMLFGLPGCIGLAFGNMVSDLLTGSAPPHAIAVGFFSNFMGGFIGLLAVSHPALKTKRSVLQYIVFVVIISSIVVACAILINVALGLTPKEVAVWYIPTVFLNQAISTAILGPILLKLLYPFVKRSGLYRGRPLQEFNYLGNESRIAR</sequence>
<evidence type="ECO:0000313" key="2">
    <source>
        <dbReference type="EMBL" id="ASJ56244.1"/>
    </source>
</evidence>
<feature type="transmembrane region" description="Helical" evidence="1">
    <location>
        <begin position="114"/>
        <end position="140"/>
    </location>
</feature>
<dbReference type="KEGG" id="bfm:BP422_23420"/>
<name>A0A220MM92_9BACL</name>
<keyword evidence="1" id="KW-0472">Membrane</keyword>
<keyword evidence="1" id="KW-1133">Transmembrane helix</keyword>
<dbReference type="Proteomes" id="UP000197781">
    <property type="component" value="Chromosome"/>
</dbReference>
<dbReference type="Gene3D" id="1.10.1760.20">
    <property type="match status" value="1"/>
</dbReference>
<reference evidence="2 3" key="1">
    <citation type="submission" date="2016-11" db="EMBL/GenBank/DDBJ databases">
        <authorList>
            <person name="Jaros S."/>
            <person name="Januszkiewicz K."/>
            <person name="Wedrychowicz H."/>
        </authorList>
    </citation>
    <scope>NUCLEOTIDE SEQUENCE [LARGE SCALE GENOMIC DNA]</scope>
    <source>
        <strain evidence="2 3">NF2</strain>
    </source>
</reference>